<organism evidence="1 2">
    <name type="scientific">Mycena metata</name>
    <dbReference type="NCBI Taxonomy" id="1033252"/>
    <lineage>
        <taxon>Eukaryota</taxon>
        <taxon>Fungi</taxon>
        <taxon>Dikarya</taxon>
        <taxon>Basidiomycota</taxon>
        <taxon>Agaricomycotina</taxon>
        <taxon>Agaricomycetes</taxon>
        <taxon>Agaricomycetidae</taxon>
        <taxon>Agaricales</taxon>
        <taxon>Marasmiineae</taxon>
        <taxon>Mycenaceae</taxon>
        <taxon>Mycena</taxon>
    </lineage>
</organism>
<keyword evidence="2" id="KW-1185">Reference proteome</keyword>
<gene>
    <name evidence="1" type="ORF">B0H16DRAFT_674587</name>
</gene>
<dbReference type="EMBL" id="JARKIB010000045">
    <property type="protein sequence ID" value="KAJ7756942.1"/>
    <property type="molecule type" value="Genomic_DNA"/>
</dbReference>
<dbReference type="AlphaFoldDB" id="A0AAD7J4G8"/>
<sequence>MSIPSFDIRKKQFTARSNTALRLAEWQPLPLTYGALSDYFCPELSPDNSKSNHAAKYSALHPSPFPPEFCYEEPAVYDDLLARWRTLIRGREEVELSPTTHLLWTGVQNSSARRSTAYHSEGWVNILLNTLVPVVSSMIQDLLNVADSWSVMSAHPKGDFSLLTVRIGDEPSLGTSVQNKTTRILDHYDKDFAVIHTFAGKEEKGARAILHKACVGFYSYR</sequence>
<evidence type="ECO:0000313" key="2">
    <source>
        <dbReference type="Proteomes" id="UP001215598"/>
    </source>
</evidence>
<protein>
    <submittedName>
        <fullName evidence="1">Uncharacterized protein</fullName>
    </submittedName>
</protein>
<dbReference type="Proteomes" id="UP001215598">
    <property type="component" value="Unassembled WGS sequence"/>
</dbReference>
<name>A0AAD7J4G8_9AGAR</name>
<comment type="caution">
    <text evidence="1">The sequence shown here is derived from an EMBL/GenBank/DDBJ whole genome shotgun (WGS) entry which is preliminary data.</text>
</comment>
<accession>A0AAD7J4G8</accession>
<evidence type="ECO:0000313" key="1">
    <source>
        <dbReference type="EMBL" id="KAJ7756942.1"/>
    </source>
</evidence>
<reference evidence="1" key="1">
    <citation type="submission" date="2023-03" db="EMBL/GenBank/DDBJ databases">
        <title>Massive genome expansion in bonnet fungi (Mycena s.s.) driven by repeated elements and novel gene families across ecological guilds.</title>
        <authorList>
            <consortium name="Lawrence Berkeley National Laboratory"/>
            <person name="Harder C.B."/>
            <person name="Miyauchi S."/>
            <person name="Viragh M."/>
            <person name="Kuo A."/>
            <person name="Thoen E."/>
            <person name="Andreopoulos B."/>
            <person name="Lu D."/>
            <person name="Skrede I."/>
            <person name="Drula E."/>
            <person name="Henrissat B."/>
            <person name="Morin E."/>
            <person name="Kohler A."/>
            <person name="Barry K."/>
            <person name="LaButti K."/>
            <person name="Morin E."/>
            <person name="Salamov A."/>
            <person name="Lipzen A."/>
            <person name="Mereny Z."/>
            <person name="Hegedus B."/>
            <person name="Baldrian P."/>
            <person name="Stursova M."/>
            <person name="Weitz H."/>
            <person name="Taylor A."/>
            <person name="Grigoriev I.V."/>
            <person name="Nagy L.G."/>
            <person name="Martin F."/>
            <person name="Kauserud H."/>
        </authorList>
    </citation>
    <scope>NUCLEOTIDE SEQUENCE</scope>
    <source>
        <strain evidence="1">CBHHK182m</strain>
    </source>
</reference>
<proteinExistence type="predicted"/>